<keyword evidence="2" id="KW-1185">Reference proteome</keyword>
<dbReference type="RefSeq" id="WP_106834666.1">
    <property type="nucleotide sequence ID" value="NZ_JARMEW010000019.1"/>
</dbReference>
<gene>
    <name evidence="1" type="ORF">C7R92_13855</name>
</gene>
<organism evidence="1 2">
    <name type="scientific">Brevibacillus porteri</name>
    <dbReference type="NCBI Taxonomy" id="2126350"/>
    <lineage>
        <taxon>Bacteria</taxon>
        <taxon>Bacillati</taxon>
        <taxon>Bacillota</taxon>
        <taxon>Bacilli</taxon>
        <taxon>Bacillales</taxon>
        <taxon>Paenibacillaceae</taxon>
        <taxon>Brevibacillus</taxon>
    </lineage>
</organism>
<protein>
    <submittedName>
        <fullName evidence="1">Uncharacterized protein</fullName>
    </submittedName>
</protein>
<reference evidence="1 2" key="1">
    <citation type="submission" date="2018-03" db="EMBL/GenBank/DDBJ databases">
        <title>Brevisbacillus phylogenomics.</title>
        <authorList>
            <person name="Dunlap C."/>
        </authorList>
    </citation>
    <scope>NUCLEOTIDE SEQUENCE [LARGE SCALE GENOMIC DNA]</scope>
    <source>
        <strain evidence="1 2">NRRL B-41110</strain>
    </source>
</reference>
<name>A0ABX5FQY4_9BACL</name>
<dbReference type="GeneID" id="95751189"/>
<dbReference type="EMBL" id="PXZO01000023">
    <property type="protein sequence ID" value="PSK10122.1"/>
    <property type="molecule type" value="Genomic_DNA"/>
</dbReference>
<evidence type="ECO:0000313" key="2">
    <source>
        <dbReference type="Proteomes" id="UP000241645"/>
    </source>
</evidence>
<dbReference type="Proteomes" id="UP000241645">
    <property type="component" value="Unassembled WGS sequence"/>
</dbReference>
<proteinExistence type="predicted"/>
<accession>A0ABX5FQY4</accession>
<sequence>MEIQANGAAVYLGEDPAPQLVISNLQHGASIEKIGFWNYLPAFIRNLSVTEIAPTNVLPTETDRQQLDHESRAVWLGNLCQGKT</sequence>
<evidence type="ECO:0000313" key="1">
    <source>
        <dbReference type="EMBL" id="PSK10122.1"/>
    </source>
</evidence>
<comment type="caution">
    <text evidence="1">The sequence shown here is derived from an EMBL/GenBank/DDBJ whole genome shotgun (WGS) entry which is preliminary data.</text>
</comment>